<gene>
    <name evidence="1" type="ORF">HDG41_007126</name>
</gene>
<proteinExistence type="predicted"/>
<accession>A0A7W8P7C7</accession>
<dbReference type="EMBL" id="JACHDE010000026">
    <property type="protein sequence ID" value="MBB5405030.1"/>
    <property type="molecule type" value="Genomic_DNA"/>
</dbReference>
<comment type="caution">
    <text evidence="1">The sequence shown here is derived from an EMBL/GenBank/DDBJ whole genome shotgun (WGS) entry which is preliminary data.</text>
</comment>
<reference evidence="1 2" key="1">
    <citation type="submission" date="2020-08" db="EMBL/GenBank/DDBJ databases">
        <title>Genomic Encyclopedia of Type Strains, Phase IV (KMG-V): Genome sequencing to study the core and pangenomes of soil and plant-associated prokaryotes.</title>
        <authorList>
            <person name="Whitman W."/>
        </authorList>
    </citation>
    <scope>NUCLEOTIDE SEQUENCE [LARGE SCALE GENOMIC DNA]</scope>
    <source>
        <strain evidence="1 2">JPY162</strain>
    </source>
</reference>
<dbReference type="AlphaFoldDB" id="A0A7W8P7C7"/>
<evidence type="ECO:0000313" key="2">
    <source>
        <dbReference type="Proteomes" id="UP000592820"/>
    </source>
</evidence>
<sequence length="33" mass="3462">MIAEVGRVASGIELKSITVMDAAIIGAPKFDEE</sequence>
<evidence type="ECO:0000313" key="1">
    <source>
        <dbReference type="EMBL" id="MBB5405030.1"/>
    </source>
</evidence>
<organism evidence="1 2">
    <name type="scientific">Paraburkholderia youngii</name>
    <dbReference type="NCBI Taxonomy" id="2782701"/>
    <lineage>
        <taxon>Bacteria</taxon>
        <taxon>Pseudomonadati</taxon>
        <taxon>Pseudomonadota</taxon>
        <taxon>Betaproteobacteria</taxon>
        <taxon>Burkholderiales</taxon>
        <taxon>Burkholderiaceae</taxon>
        <taxon>Paraburkholderia</taxon>
    </lineage>
</organism>
<name>A0A7W8P7C7_9BURK</name>
<protein>
    <submittedName>
        <fullName evidence="1">Uncharacterized protein</fullName>
    </submittedName>
</protein>
<dbReference type="Proteomes" id="UP000592820">
    <property type="component" value="Unassembled WGS sequence"/>
</dbReference>